<comment type="caution">
    <text evidence="2">The sequence shown here is derived from an EMBL/GenBank/DDBJ whole genome shotgun (WGS) entry which is preliminary data.</text>
</comment>
<evidence type="ECO:0000313" key="3">
    <source>
        <dbReference type="Proteomes" id="UP000478183"/>
    </source>
</evidence>
<dbReference type="RefSeq" id="WP_155094411.1">
    <property type="nucleotide sequence ID" value="NZ_WMIE01000001.1"/>
</dbReference>
<keyword evidence="1" id="KW-1133">Transmembrane helix</keyword>
<evidence type="ECO:0000256" key="1">
    <source>
        <dbReference type="SAM" id="Phobius"/>
    </source>
</evidence>
<dbReference type="OrthoDB" id="122938at2"/>
<accession>A0A6L6J8M1</accession>
<protein>
    <submittedName>
        <fullName evidence="2">XapX domain-containing protein</fullName>
    </submittedName>
</protein>
<keyword evidence="1" id="KW-0812">Transmembrane</keyword>
<dbReference type="EMBL" id="WMIE01000001">
    <property type="protein sequence ID" value="MTH77099.1"/>
    <property type="molecule type" value="Genomic_DNA"/>
</dbReference>
<organism evidence="2 3">
    <name type="scientific">Paracoccus aestuariivivens</name>
    <dbReference type="NCBI Taxonomy" id="1820333"/>
    <lineage>
        <taxon>Bacteria</taxon>
        <taxon>Pseudomonadati</taxon>
        <taxon>Pseudomonadota</taxon>
        <taxon>Alphaproteobacteria</taxon>
        <taxon>Rhodobacterales</taxon>
        <taxon>Paracoccaceae</taxon>
        <taxon>Paracoccus</taxon>
    </lineage>
</organism>
<evidence type="ECO:0000313" key="2">
    <source>
        <dbReference type="EMBL" id="MTH77099.1"/>
    </source>
</evidence>
<dbReference type="Proteomes" id="UP000478183">
    <property type="component" value="Unassembled WGS sequence"/>
</dbReference>
<keyword evidence="3" id="KW-1185">Reference proteome</keyword>
<dbReference type="InterPro" id="IPR020017">
    <property type="entry name" value="XapX_domain"/>
</dbReference>
<dbReference type="AlphaFoldDB" id="A0A6L6J8M1"/>
<dbReference type="NCBIfam" id="TIGR03510">
    <property type="entry name" value="XapX"/>
    <property type="match status" value="1"/>
</dbReference>
<gene>
    <name evidence="2" type="ORF">GL286_05115</name>
</gene>
<feature type="transmembrane region" description="Helical" evidence="1">
    <location>
        <begin position="34"/>
        <end position="53"/>
    </location>
</feature>
<reference evidence="2 3" key="1">
    <citation type="submission" date="2019-11" db="EMBL/GenBank/DDBJ databases">
        <authorList>
            <person name="Dong K."/>
        </authorList>
    </citation>
    <scope>NUCLEOTIDE SEQUENCE [LARGE SCALE GENOMIC DNA]</scope>
    <source>
        <strain evidence="2 3">NBRC 111993</strain>
    </source>
</reference>
<keyword evidence="1" id="KW-0472">Membrane</keyword>
<sequence>MIHVVGGLTLGFLIGSGCRWFDLPLPAPPRIVGALLVVAMTVGFIGADLLLAAG</sequence>
<proteinExistence type="predicted"/>
<name>A0A6L6J8M1_9RHOB</name>